<keyword evidence="1" id="KW-1133">Transmembrane helix</keyword>
<evidence type="ECO:0000256" key="1">
    <source>
        <dbReference type="SAM" id="Phobius"/>
    </source>
</evidence>
<feature type="transmembrane region" description="Helical" evidence="1">
    <location>
        <begin position="20"/>
        <end position="38"/>
    </location>
</feature>
<feature type="transmembrane region" description="Helical" evidence="1">
    <location>
        <begin position="44"/>
        <end position="62"/>
    </location>
</feature>
<evidence type="ECO:0000313" key="3">
    <source>
        <dbReference type="Proteomes" id="UP000075377"/>
    </source>
</evidence>
<dbReference type="PATRIC" id="fig|178901.14.peg.412"/>
<keyword evidence="1" id="KW-0472">Membrane</keyword>
<dbReference type="AlphaFoldDB" id="A0A149UPD8"/>
<name>A0A149UPD8_9PROT</name>
<evidence type="ECO:0000313" key="2">
    <source>
        <dbReference type="EMBL" id="KXV69704.1"/>
    </source>
</evidence>
<accession>A0A149UPD8</accession>
<keyword evidence="1" id="KW-0812">Transmembrane</keyword>
<gene>
    <name evidence="2" type="ORF">AD951_05350</name>
</gene>
<reference evidence="2 3" key="1">
    <citation type="submission" date="2015-06" db="EMBL/GenBank/DDBJ databases">
        <title>Improved classification and identification of acetic acid bacteria using matrix-assisted laser desorption/ionization time-of-flight mass spectrometry; Gluconobacter nephelii and Gluconobacter uchimurae are later heterotypic synonyms of Gluconobacter japonicus and Gluconobacter oxydans, respectively.</title>
        <authorList>
            <person name="Li L."/>
            <person name="Cleenwerck I."/>
            <person name="De Vuyst L."/>
            <person name="Vandamme P."/>
        </authorList>
    </citation>
    <scope>NUCLEOTIDE SEQUENCE [LARGE SCALE GENOMIC DNA]</scope>
    <source>
        <strain evidence="2 3">LMG 1699</strain>
    </source>
</reference>
<comment type="caution">
    <text evidence="2">The sequence shown here is derived from an EMBL/GenBank/DDBJ whole genome shotgun (WGS) entry which is preliminary data.</text>
</comment>
<protein>
    <submittedName>
        <fullName evidence="2">Uncharacterized protein</fullName>
    </submittedName>
</protein>
<organism evidence="2 3">
    <name type="scientific">Acetobacter malorum</name>
    <dbReference type="NCBI Taxonomy" id="178901"/>
    <lineage>
        <taxon>Bacteria</taxon>
        <taxon>Pseudomonadati</taxon>
        <taxon>Pseudomonadota</taxon>
        <taxon>Alphaproteobacteria</taxon>
        <taxon>Acetobacterales</taxon>
        <taxon>Acetobacteraceae</taxon>
        <taxon>Acetobacter</taxon>
    </lineage>
</organism>
<sequence length="69" mass="7491">MPARCKAKAVKKPAFQNMLLIPVTFVPLAMVYVASLSVSDFDKGLVDGALAGMQMLMVLALYRSKTSKK</sequence>
<dbReference type="EMBL" id="LHZX01000269">
    <property type="protein sequence ID" value="KXV69704.1"/>
    <property type="molecule type" value="Genomic_DNA"/>
</dbReference>
<proteinExistence type="predicted"/>
<dbReference type="Proteomes" id="UP000075377">
    <property type="component" value="Unassembled WGS sequence"/>
</dbReference>